<evidence type="ECO:0000313" key="7">
    <source>
        <dbReference type="EMBL" id="SPD22103.1"/>
    </source>
</evidence>
<dbReference type="PANTHER" id="PTHR31719:SF43">
    <property type="entry name" value="NAC TRANSCRIPTION FACTOR 56"/>
    <property type="match status" value="1"/>
</dbReference>
<dbReference type="Gene3D" id="2.170.150.80">
    <property type="entry name" value="NAC domain"/>
    <property type="match status" value="2"/>
</dbReference>
<dbReference type="Pfam" id="PF02365">
    <property type="entry name" value="NAM"/>
    <property type="match status" value="2"/>
</dbReference>
<dbReference type="InterPro" id="IPR003441">
    <property type="entry name" value="NAC-dom"/>
</dbReference>
<gene>
    <name evidence="7" type="ORF">FSB_LOCUS49985</name>
</gene>
<dbReference type="SUPFAM" id="SSF101941">
    <property type="entry name" value="NAC domain"/>
    <property type="match status" value="2"/>
</dbReference>
<dbReference type="InterPro" id="IPR036093">
    <property type="entry name" value="NAC_dom_sf"/>
</dbReference>
<evidence type="ECO:0000256" key="4">
    <source>
        <dbReference type="ARBA" id="ARBA00023242"/>
    </source>
</evidence>
<reference evidence="7" key="1">
    <citation type="submission" date="2018-02" db="EMBL/GenBank/DDBJ databases">
        <authorList>
            <person name="Cohen D.B."/>
            <person name="Kent A.D."/>
        </authorList>
    </citation>
    <scope>NUCLEOTIDE SEQUENCE</scope>
</reference>
<dbReference type="AlphaFoldDB" id="A0A2N9IDE1"/>
<organism evidence="7">
    <name type="scientific">Fagus sylvatica</name>
    <name type="common">Beechnut</name>
    <dbReference type="NCBI Taxonomy" id="28930"/>
    <lineage>
        <taxon>Eukaryota</taxon>
        <taxon>Viridiplantae</taxon>
        <taxon>Streptophyta</taxon>
        <taxon>Embryophyta</taxon>
        <taxon>Tracheophyta</taxon>
        <taxon>Spermatophyta</taxon>
        <taxon>Magnoliopsida</taxon>
        <taxon>eudicotyledons</taxon>
        <taxon>Gunneridae</taxon>
        <taxon>Pentapetalae</taxon>
        <taxon>rosids</taxon>
        <taxon>fabids</taxon>
        <taxon>Fagales</taxon>
        <taxon>Fagaceae</taxon>
        <taxon>Fagus</taxon>
    </lineage>
</organism>
<dbReference type="GO" id="GO:0003677">
    <property type="term" value="F:DNA binding"/>
    <property type="evidence" value="ECO:0007669"/>
    <property type="project" value="UniProtKB-KW"/>
</dbReference>
<evidence type="ECO:0000259" key="6">
    <source>
        <dbReference type="PROSITE" id="PS51005"/>
    </source>
</evidence>
<feature type="region of interest" description="Disordered" evidence="5">
    <location>
        <begin position="388"/>
        <end position="413"/>
    </location>
</feature>
<protein>
    <recommendedName>
        <fullName evidence="6">NAC domain-containing protein</fullName>
    </recommendedName>
</protein>
<feature type="domain" description="NAC" evidence="6">
    <location>
        <begin position="237"/>
        <end position="384"/>
    </location>
</feature>
<keyword evidence="4" id="KW-0539">Nucleus</keyword>
<proteinExistence type="predicted"/>
<dbReference type="PROSITE" id="PS51005">
    <property type="entry name" value="NAC"/>
    <property type="match status" value="2"/>
</dbReference>
<keyword evidence="3" id="KW-0804">Transcription</keyword>
<feature type="domain" description="NAC" evidence="6">
    <location>
        <begin position="11"/>
        <end position="161"/>
    </location>
</feature>
<dbReference type="PANTHER" id="PTHR31719">
    <property type="entry name" value="NAC TRANSCRIPTION FACTOR 56"/>
    <property type="match status" value="1"/>
</dbReference>
<evidence type="ECO:0000256" key="1">
    <source>
        <dbReference type="ARBA" id="ARBA00023015"/>
    </source>
</evidence>
<name>A0A2N9IDE1_FAGSY</name>
<dbReference type="EMBL" id="OIVN01005357">
    <property type="protein sequence ID" value="SPD22103.1"/>
    <property type="molecule type" value="Genomic_DNA"/>
</dbReference>
<evidence type="ECO:0000256" key="3">
    <source>
        <dbReference type="ARBA" id="ARBA00023163"/>
    </source>
</evidence>
<evidence type="ECO:0000256" key="2">
    <source>
        <dbReference type="ARBA" id="ARBA00023125"/>
    </source>
</evidence>
<evidence type="ECO:0000256" key="5">
    <source>
        <dbReference type="SAM" id="MobiDB-lite"/>
    </source>
</evidence>
<keyword evidence="2" id="KW-0238">DNA-binding</keyword>
<accession>A0A2N9IDE1</accession>
<keyword evidence="1" id="KW-0805">Transcription regulation</keyword>
<sequence>MEDYYAETQGLPRGLLFRPTDPVIIEYYLLNKVFTISDNSMDTIIDSDDVYGDFMEVIKFFQVRRMDCLYFYTKLKNKNKNGNQIDRTNNYGTWKSQNDFQICSDPPNNKKHIGSKRSFSFSPKKGVHDIGRWTMIEYRLDGQNRHTTNHHNYVICQIKRKEGIQGVVYQSKQERENGGMDNSINEQEYNEKFWEDIRAFMNLPWPADTTLSTNFFTEQNPLCFTCHTTYYVETLGLPRGFQFCPSEPLIVEYYLLNKVNGIPDHSKGIIIESDDVYWNFAEVIKFFQERGMNCLYFYTKLKKKNENGIQIDRTNNYGTWKERQKESIIDSDTIHIGYKRSFSFVPHTGVHNIGRWTMLECGLDGKYADITNRHNYVICRITKHKGMKDPVNQSEQQRENGGMDNTNPSLLVSEPPLLASEPLQLEENVQTVGHFNNIGLITDAEEDYFFDPELEALISPFNLPRQL</sequence>
<dbReference type="GO" id="GO:0006355">
    <property type="term" value="P:regulation of DNA-templated transcription"/>
    <property type="evidence" value="ECO:0007669"/>
    <property type="project" value="InterPro"/>
</dbReference>